<accession>A0A2D0KUZ4</accession>
<gene>
    <name evidence="3" type="ORF">Xsto_00552</name>
</gene>
<proteinExistence type="predicted"/>
<keyword evidence="4" id="KW-1185">Reference proteome</keyword>
<organism evidence="3 4">
    <name type="scientific">Xenorhabdus stockiae</name>
    <dbReference type="NCBI Taxonomy" id="351614"/>
    <lineage>
        <taxon>Bacteria</taxon>
        <taxon>Pseudomonadati</taxon>
        <taxon>Pseudomonadota</taxon>
        <taxon>Gammaproteobacteria</taxon>
        <taxon>Enterobacterales</taxon>
        <taxon>Morganellaceae</taxon>
        <taxon>Xenorhabdus</taxon>
    </lineage>
</organism>
<dbReference type="InterPro" id="IPR036691">
    <property type="entry name" value="Endo/exonu/phosph_ase_sf"/>
</dbReference>
<name>A0A2D0KUZ4_9GAMM</name>
<feature type="signal peptide" evidence="1">
    <location>
        <begin position="1"/>
        <end position="22"/>
    </location>
</feature>
<dbReference type="RefSeq" id="WP_099124028.1">
    <property type="nucleotide sequence ID" value="NZ_CAWNRH010000115.1"/>
</dbReference>
<dbReference type="InterPro" id="IPR005135">
    <property type="entry name" value="Endo/exonuclease/phosphatase"/>
</dbReference>
<dbReference type="Gene3D" id="3.60.10.10">
    <property type="entry name" value="Endonuclease/exonuclease/phosphatase"/>
    <property type="match status" value="1"/>
</dbReference>
<evidence type="ECO:0000256" key="1">
    <source>
        <dbReference type="SAM" id="SignalP"/>
    </source>
</evidence>
<dbReference type="PANTHER" id="PTHR41349">
    <property type="match status" value="1"/>
</dbReference>
<dbReference type="GO" id="GO:0003824">
    <property type="term" value="F:catalytic activity"/>
    <property type="evidence" value="ECO:0007669"/>
    <property type="project" value="InterPro"/>
</dbReference>
<protein>
    <recommendedName>
        <fullName evidence="2">Endonuclease/exonuclease/phosphatase domain-containing protein</fullName>
    </recommendedName>
</protein>
<feature type="chain" id="PRO_5012926149" description="Endonuclease/exonuclease/phosphatase domain-containing protein" evidence="1">
    <location>
        <begin position="23"/>
        <end position="453"/>
    </location>
</feature>
<dbReference type="AlphaFoldDB" id="A0A2D0KUZ4"/>
<evidence type="ECO:0000313" key="3">
    <source>
        <dbReference type="EMBL" id="PHM67270.1"/>
    </source>
</evidence>
<dbReference type="Pfam" id="PF03372">
    <property type="entry name" value="Exo_endo_phos"/>
    <property type="match status" value="1"/>
</dbReference>
<evidence type="ECO:0000259" key="2">
    <source>
        <dbReference type="Pfam" id="PF03372"/>
    </source>
</evidence>
<keyword evidence="1" id="KW-0732">Signal</keyword>
<feature type="domain" description="Endonuclease/exonuclease/phosphatase" evidence="2">
    <location>
        <begin position="143"/>
        <end position="441"/>
    </location>
</feature>
<evidence type="ECO:0000313" key="4">
    <source>
        <dbReference type="Proteomes" id="UP000222366"/>
    </source>
</evidence>
<dbReference type="Proteomes" id="UP000222366">
    <property type="component" value="Unassembled WGS sequence"/>
</dbReference>
<sequence>MRSIITYILACYVFFISLSTQANERELKSDKQIYHSNDNILLSYNKSKTRDTSWIGIWKFKPDSNTHLTPSDNNSWHQYSTHRPYKLKYIIGKKGIYTLNALTLGPGRYIAFLLKGKNDNHLSYPIIFDIADKNNNIPLKALTLNIWQEGSQVIGGYDGIVNTIINSTPDIISLSEVRNYHSDFTSQLSKSLDDKGYKYYTYRSKNDVGILSKYPINQHSDFDRFTKALINISGENIEFYAGHLDYHNYATYLPRGYDANNWSELPNGPDTNLNDILNVNNNSGRPASIQAFIPDAKNELNNKKIVIMAGDFNEPSWLDWTEETKELFDHHGAIVPWTSTKLLAEAGYLDTYRTKYPDPVKYPGFTWVANNPDVAINKLTWAPKADERDRIDYIFYYPSPQLLVKDAFIVGPSSSIVKSQRVKESSDDKFVTPKGVWPSDHKGVLITFNLKIK</sequence>
<reference evidence="3 4" key="1">
    <citation type="journal article" date="2017" name="Nat. Microbiol.">
        <title>Natural product diversity associated with the nematode symbionts Photorhabdus and Xenorhabdus.</title>
        <authorList>
            <person name="Tobias N.J."/>
            <person name="Wolff H."/>
            <person name="Djahanschiri B."/>
            <person name="Grundmann F."/>
            <person name="Kronenwerth M."/>
            <person name="Shi Y.M."/>
            <person name="Simonyi S."/>
            <person name="Grun P."/>
            <person name="Shapiro-Ilan D."/>
            <person name="Pidot S.J."/>
            <person name="Stinear T.P."/>
            <person name="Ebersberger I."/>
            <person name="Bode H.B."/>
        </authorList>
    </citation>
    <scope>NUCLEOTIDE SEQUENCE [LARGE SCALE GENOMIC DNA]</scope>
    <source>
        <strain evidence="3 4">DSM 17904</strain>
    </source>
</reference>
<comment type="caution">
    <text evidence="3">The sequence shown here is derived from an EMBL/GenBank/DDBJ whole genome shotgun (WGS) entry which is preliminary data.</text>
</comment>
<dbReference type="SUPFAM" id="SSF56219">
    <property type="entry name" value="DNase I-like"/>
    <property type="match status" value="1"/>
</dbReference>
<dbReference type="EMBL" id="NJAJ01000004">
    <property type="protein sequence ID" value="PHM67270.1"/>
    <property type="molecule type" value="Genomic_DNA"/>
</dbReference>
<dbReference type="PANTHER" id="PTHR41349:SF1">
    <property type="entry name" value="PROTEIN CBG08683"/>
    <property type="match status" value="1"/>
</dbReference>